<feature type="domain" description="PTS EIIB type-3" evidence="8">
    <location>
        <begin position="1"/>
        <end position="96"/>
    </location>
</feature>
<dbReference type="InterPro" id="IPR003501">
    <property type="entry name" value="PTS_EIIB_2/3"/>
</dbReference>
<organism evidence="9 10">
    <name type="scientific">Bacillus salipaludis</name>
    <dbReference type="NCBI Taxonomy" id="2547811"/>
    <lineage>
        <taxon>Bacteria</taxon>
        <taxon>Bacillati</taxon>
        <taxon>Bacillota</taxon>
        <taxon>Bacilli</taxon>
        <taxon>Bacillales</taxon>
        <taxon>Bacillaceae</taxon>
        <taxon>Bacillus</taxon>
    </lineage>
</organism>
<dbReference type="Proteomes" id="UP001623041">
    <property type="component" value="Unassembled WGS sequence"/>
</dbReference>
<evidence type="ECO:0000256" key="4">
    <source>
        <dbReference type="ARBA" id="ARBA00022679"/>
    </source>
</evidence>
<dbReference type="EMBL" id="JBJHQH010000023">
    <property type="protein sequence ID" value="MFK9094425.1"/>
    <property type="molecule type" value="Genomic_DNA"/>
</dbReference>
<evidence type="ECO:0000313" key="9">
    <source>
        <dbReference type="EMBL" id="MFK9094425.1"/>
    </source>
</evidence>
<keyword evidence="2" id="KW-0597">Phosphoprotein</keyword>
<dbReference type="CDD" id="cd05564">
    <property type="entry name" value="PTS_IIB_chitobiose_lichenan"/>
    <property type="match status" value="1"/>
</dbReference>
<dbReference type="GO" id="GO:0016740">
    <property type="term" value="F:transferase activity"/>
    <property type="evidence" value="ECO:0007669"/>
    <property type="project" value="UniProtKB-KW"/>
</dbReference>
<evidence type="ECO:0000256" key="3">
    <source>
        <dbReference type="ARBA" id="ARBA00022597"/>
    </source>
</evidence>
<feature type="modified residue" description="Phosphocysteine; by EIIA" evidence="7">
    <location>
        <position position="8"/>
    </location>
</feature>
<comment type="caution">
    <text evidence="9">The sequence shown here is derived from an EMBL/GenBank/DDBJ whole genome shotgun (WGS) entry which is preliminary data.</text>
</comment>
<protein>
    <submittedName>
        <fullName evidence="9">PTS sugar transporter subunit IIB</fullName>
        <ecNumber evidence="9">2.7.1.-</ecNumber>
    </submittedName>
</protein>
<evidence type="ECO:0000256" key="6">
    <source>
        <dbReference type="ARBA" id="ARBA00022777"/>
    </source>
</evidence>
<sequence>MTQILLVCNAGMSSGILAKKMEDASNGTMKINAVGVSDYKDHLEDKELILIGPQIRYHLEEIRNSVNVPVILIDFQKYGLMDAAGILNDVKKSLIL</sequence>
<keyword evidence="5" id="KW-0598">Phosphotransferase system</keyword>
<evidence type="ECO:0000259" key="8">
    <source>
        <dbReference type="PROSITE" id="PS51100"/>
    </source>
</evidence>
<keyword evidence="4 9" id="KW-0808">Transferase</keyword>
<evidence type="ECO:0000256" key="7">
    <source>
        <dbReference type="PROSITE-ProRule" id="PRU00423"/>
    </source>
</evidence>
<name>A0ABW8RQF6_9BACI</name>
<evidence type="ECO:0000313" key="10">
    <source>
        <dbReference type="Proteomes" id="UP001623041"/>
    </source>
</evidence>
<evidence type="ECO:0000256" key="1">
    <source>
        <dbReference type="ARBA" id="ARBA00022448"/>
    </source>
</evidence>
<gene>
    <name evidence="9" type="ORF">ACJEBI_23520</name>
</gene>
<dbReference type="Gene3D" id="3.40.50.2300">
    <property type="match status" value="1"/>
</dbReference>
<dbReference type="PANTHER" id="PTHR34581:SF2">
    <property type="entry name" value="PTS SYSTEM N,N'-DIACETYLCHITOBIOSE-SPECIFIC EIIB COMPONENT"/>
    <property type="match status" value="1"/>
</dbReference>
<keyword evidence="1" id="KW-0813">Transport</keyword>
<dbReference type="InterPro" id="IPR051819">
    <property type="entry name" value="PTS_sugar-specific_EIIB"/>
</dbReference>
<proteinExistence type="predicted"/>
<dbReference type="EC" id="2.7.1.-" evidence="9"/>
<dbReference type="PANTHER" id="PTHR34581">
    <property type="entry name" value="PTS SYSTEM N,N'-DIACETYLCHITOBIOSE-SPECIFIC EIIB COMPONENT"/>
    <property type="match status" value="1"/>
</dbReference>
<accession>A0ABW8RQF6</accession>
<reference evidence="9 10" key="1">
    <citation type="submission" date="2024-11" db="EMBL/GenBank/DDBJ databases">
        <authorList>
            <person name="Lucas J.A."/>
        </authorList>
    </citation>
    <scope>NUCLEOTIDE SEQUENCE [LARGE SCALE GENOMIC DNA]</scope>
    <source>
        <strain evidence="9 10">Z 5.4</strain>
    </source>
</reference>
<evidence type="ECO:0000256" key="5">
    <source>
        <dbReference type="ARBA" id="ARBA00022683"/>
    </source>
</evidence>
<dbReference type="SUPFAM" id="SSF52794">
    <property type="entry name" value="PTS system IIB component-like"/>
    <property type="match status" value="1"/>
</dbReference>
<dbReference type="InterPro" id="IPR013012">
    <property type="entry name" value="PTS_EIIB_3"/>
</dbReference>
<keyword evidence="6" id="KW-0418">Kinase</keyword>
<keyword evidence="10" id="KW-1185">Reference proteome</keyword>
<dbReference type="RefSeq" id="WP_406582896.1">
    <property type="nucleotide sequence ID" value="NZ_JBJHQH010000023.1"/>
</dbReference>
<dbReference type="InterPro" id="IPR036095">
    <property type="entry name" value="PTS_EIIB-like_sf"/>
</dbReference>
<keyword evidence="3 9" id="KW-0762">Sugar transport</keyword>
<evidence type="ECO:0000256" key="2">
    <source>
        <dbReference type="ARBA" id="ARBA00022553"/>
    </source>
</evidence>
<dbReference type="PROSITE" id="PS51100">
    <property type="entry name" value="PTS_EIIB_TYPE_3"/>
    <property type="match status" value="1"/>
</dbReference>
<dbReference type="Pfam" id="PF02302">
    <property type="entry name" value="PTS_IIB"/>
    <property type="match status" value="1"/>
</dbReference>